<dbReference type="STRING" id="71139.A0A059CC86"/>
<feature type="transmembrane region" description="Helical" evidence="7">
    <location>
        <begin position="323"/>
        <end position="343"/>
    </location>
</feature>
<name>A0A059CC86_EUCGR</name>
<dbReference type="GO" id="GO:0022857">
    <property type="term" value="F:transmembrane transporter activity"/>
    <property type="evidence" value="ECO:0000318"/>
    <property type="project" value="GO_Central"/>
</dbReference>
<organism evidence="9">
    <name type="scientific">Eucalyptus grandis</name>
    <name type="common">Flooded gum</name>
    <dbReference type="NCBI Taxonomy" id="71139"/>
    <lineage>
        <taxon>Eukaryota</taxon>
        <taxon>Viridiplantae</taxon>
        <taxon>Streptophyta</taxon>
        <taxon>Embryophyta</taxon>
        <taxon>Tracheophyta</taxon>
        <taxon>Spermatophyta</taxon>
        <taxon>Magnoliopsida</taxon>
        <taxon>eudicotyledons</taxon>
        <taxon>Gunneridae</taxon>
        <taxon>Pentapetalae</taxon>
        <taxon>rosids</taxon>
        <taxon>malvids</taxon>
        <taxon>Myrtales</taxon>
        <taxon>Myrtaceae</taxon>
        <taxon>Myrtoideae</taxon>
        <taxon>Eucalypteae</taxon>
        <taxon>Eucalyptus</taxon>
    </lineage>
</organism>
<dbReference type="EMBL" id="KK198756">
    <property type="protein sequence ID" value="KCW75957.1"/>
    <property type="molecule type" value="Genomic_DNA"/>
</dbReference>
<evidence type="ECO:0000256" key="7">
    <source>
        <dbReference type="RuleBase" id="RU368015"/>
    </source>
</evidence>
<dbReference type="InParanoid" id="A0A059CC86"/>
<dbReference type="SUPFAM" id="SSF103481">
    <property type="entry name" value="Multidrug resistance efflux transporter EmrE"/>
    <property type="match status" value="1"/>
</dbReference>
<keyword evidence="5 7" id="KW-1133">Transmembrane helix</keyword>
<evidence type="ECO:0000256" key="2">
    <source>
        <dbReference type="ARBA" id="ARBA00006213"/>
    </source>
</evidence>
<keyword evidence="6 7" id="KW-0472">Membrane</keyword>
<dbReference type="PANTHER" id="PTHR31376">
    <property type="entry name" value="OS09G0467300 PROTEIN-RELATED"/>
    <property type="match status" value="1"/>
</dbReference>
<keyword evidence="4 7" id="KW-0812">Transmembrane</keyword>
<dbReference type="Gramene" id="KCW75957">
    <property type="protein sequence ID" value="KCW75957"/>
    <property type="gene ID" value="EUGRSUZ_D00325"/>
</dbReference>
<proteinExistence type="inferred from homology"/>
<dbReference type="InterPro" id="IPR030182">
    <property type="entry name" value="PUP_plant"/>
</dbReference>
<feature type="transmembrane region" description="Helical" evidence="7">
    <location>
        <begin position="159"/>
        <end position="177"/>
    </location>
</feature>
<comment type="similarity">
    <text evidence="2 7">Belongs to the purine permeases (TC 2.A.7.14) family.</text>
</comment>
<evidence type="ECO:0000256" key="4">
    <source>
        <dbReference type="ARBA" id="ARBA00022692"/>
    </source>
</evidence>
<dbReference type="PANTHER" id="PTHR31376:SF17">
    <property type="entry name" value="PURINE PERMEASE 21-RELATED"/>
    <property type="match status" value="1"/>
</dbReference>
<protein>
    <recommendedName>
        <fullName evidence="7">Probable purine permease</fullName>
    </recommendedName>
</protein>
<evidence type="ECO:0000313" key="9">
    <source>
        <dbReference type="EMBL" id="KCW75957.1"/>
    </source>
</evidence>
<dbReference type="GO" id="GO:0015211">
    <property type="term" value="F:purine nucleoside transmembrane transporter activity"/>
    <property type="evidence" value="ECO:0007669"/>
    <property type="project" value="UniProtKB-UniRule"/>
</dbReference>
<gene>
    <name evidence="9" type="ORF">EUGRSUZ_D00325</name>
</gene>
<feature type="region of interest" description="Disordered" evidence="8">
    <location>
        <begin position="1"/>
        <end position="31"/>
    </location>
</feature>
<reference evidence="9" key="1">
    <citation type="submission" date="2013-07" db="EMBL/GenBank/DDBJ databases">
        <title>The genome of Eucalyptus grandis.</title>
        <authorList>
            <person name="Schmutz J."/>
            <person name="Hayes R."/>
            <person name="Myburg A."/>
            <person name="Tuskan G."/>
            <person name="Grattapaglia D."/>
            <person name="Rokhsar D.S."/>
        </authorList>
    </citation>
    <scope>NUCLEOTIDE SEQUENCE</scope>
    <source>
        <tissue evidence="9">Leaf extractions</tissue>
    </source>
</reference>
<evidence type="ECO:0000256" key="8">
    <source>
        <dbReference type="SAM" id="MobiDB-lite"/>
    </source>
</evidence>
<feature type="transmembrane region" description="Helical" evidence="7">
    <location>
        <begin position="183"/>
        <end position="203"/>
    </location>
</feature>
<feature type="transmembrane region" description="Helical" evidence="7">
    <location>
        <begin position="42"/>
        <end position="64"/>
    </location>
</feature>
<dbReference type="eggNOG" id="ENOG502QVMQ">
    <property type="taxonomic scope" value="Eukaryota"/>
</dbReference>
<evidence type="ECO:0000256" key="6">
    <source>
        <dbReference type="ARBA" id="ARBA00023136"/>
    </source>
</evidence>
<feature type="transmembrane region" description="Helical" evidence="7">
    <location>
        <begin position="76"/>
        <end position="95"/>
    </location>
</feature>
<feature type="compositionally biased region" description="Polar residues" evidence="8">
    <location>
        <begin position="20"/>
        <end position="31"/>
    </location>
</feature>
<feature type="transmembrane region" description="Helical" evidence="7">
    <location>
        <begin position="255"/>
        <end position="273"/>
    </location>
</feature>
<keyword evidence="3 7" id="KW-0813">Transport</keyword>
<feature type="transmembrane region" description="Helical" evidence="7">
    <location>
        <begin position="350"/>
        <end position="367"/>
    </location>
</feature>
<evidence type="ECO:0000256" key="5">
    <source>
        <dbReference type="ARBA" id="ARBA00022989"/>
    </source>
</evidence>
<accession>A0A059CC86</accession>
<sequence length="422" mass="47323">MGDELALVPRDQGAKEENSYHSTSTITNNQSTLTPKPKNFRWWIRVALYSFFVLSGQSVATLLGRLYYNKGGNSKWLATLVQLVGFPILLFLYFIPSHKDPNDPNYPHIQTNPEAQSHSQSPSLKSLALVYLSLGTIVALNCYLYSIGLMYLPVSTYSLISSSQLAFNAIFSFFLNAQKFTPYITNSLVLLTISSALLVFHSNSEDPKGVSRGKYALGFACTIGASAGYGLLLSLNQLCFRRVIRKETFRAVLDMLVYQSLVSSVIVMVGFFASGEWEHLRAEMDGYELGKVRYVMNLVGTAIAWQVFMIGAVGLIFDVSSLFSNSISAVGLPIVPILAVVFFGERMDGVKVISMILAVWGFVSYVYQHYLEDAELKAQRKSVGLKHKIMHFHNPKLNFTFKKRYQEILNSNPNEYDLRPRN</sequence>
<feature type="transmembrane region" description="Helical" evidence="7">
    <location>
        <begin position="128"/>
        <end position="152"/>
    </location>
</feature>
<dbReference type="AlphaFoldDB" id="A0A059CC86"/>
<dbReference type="Pfam" id="PF16913">
    <property type="entry name" value="PUNUT"/>
    <property type="match status" value="1"/>
</dbReference>
<feature type="transmembrane region" description="Helical" evidence="7">
    <location>
        <begin position="215"/>
        <end position="235"/>
    </location>
</feature>
<dbReference type="OMA" id="ESHSNRY"/>
<evidence type="ECO:0000256" key="1">
    <source>
        <dbReference type="ARBA" id="ARBA00004141"/>
    </source>
</evidence>
<feature type="transmembrane region" description="Helical" evidence="7">
    <location>
        <begin position="294"/>
        <end position="317"/>
    </location>
</feature>
<evidence type="ECO:0000256" key="3">
    <source>
        <dbReference type="ARBA" id="ARBA00022448"/>
    </source>
</evidence>
<comment type="subcellular location">
    <subcellularLocation>
        <location evidence="1 7">Membrane</location>
        <topology evidence="1 7">Multi-pass membrane protein</topology>
    </subcellularLocation>
</comment>
<dbReference type="InterPro" id="IPR037185">
    <property type="entry name" value="EmrE-like"/>
</dbReference>
<dbReference type="GO" id="GO:0005345">
    <property type="term" value="F:purine nucleobase transmembrane transporter activity"/>
    <property type="evidence" value="ECO:0007669"/>
    <property type="project" value="UniProtKB-UniRule"/>
</dbReference>
<dbReference type="GO" id="GO:0016020">
    <property type="term" value="C:membrane"/>
    <property type="evidence" value="ECO:0007669"/>
    <property type="project" value="UniProtKB-SubCell"/>
</dbReference>